<keyword evidence="7" id="KW-0045">Antibiotic biosynthesis</keyword>
<evidence type="ECO:0000256" key="7">
    <source>
        <dbReference type="ARBA" id="ARBA00023194"/>
    </source>
</evidence>
<dbReference type="Pfam" id="PF13193">
    <property type="entry name" value="AMP-binding_C"/>
    <property type="match status" value="6"/>
</dbReference>
<feature type="domain" description="Carrier" evidence="10">
    <location>
        <begin position="6224"/>
        <end position="6298"/>
    </location>
</feature>
<dbReference type="InterPro" id="IPR042099">
    <property type="entry name" value="ANL_N_sf"/>
</dbReference>
<evidence type="ECO:0000313" key="11">
    <source>
        <dbReference type="EMBL" id="MFC0215901.1"/>
    </source>
</evidence>
<dbReference type="CDD" id="cd19531">
    <property type="entry name" value="LCL_NRPS-like"/>
    <property type="match status" value="5"/>
</dbReference>
<reference evidence="11 12" key="1">
    <citation type="submission" date="2024-09" db="EMBL/GenBank/DDBJ databases">
        <authorList>
            <person name="Sun Q."/>
            <person name="Mori K."/>
        </authorList>
    </citation>
    <scope>NUCLEOTIDE SEQUENCE [LARGE SCALE GENOMIC DNA]</scope>
    <source>
        <strain evidence="11 12">CCM 7759</strain>
    </source>
</reference>
<dbReference type="InterPro" id="IPR023213">
    <property type="entry name" value="CAT-like_dom_sf"/>
</dbReference>
<dbReference type="NCBIfam" id="NF004282">
    <property type="entry name" value="PRK05691.1"/>
    <property type="match status" value="6"/>
</dbReference>
<dbReference type="Gene3D" id="2.30.38.10">
    <property type="entry name" value="Luciferase, Domain 3"/>
    <property type="match status" value="4"/>
</dbReference>
<keyword evidence="8" id="KW-0511">Multifunctional enzyme</keyword>
<dbReference type="InterPro" id="IPR000873">
    <property type="entry name" value="AMP-dep_synth/lig_dom"/>
</dbReference>
<feature type="domain" description="Carrier" evidence="10">
    <location>
        <begin position="974"/>
        <end position="1049"/>
    </location>
</feature>
<dbReference type="InterPro" id="IPR036736">
    <property type="entry name" value="ACP-like_sf"/>
</dbReference>
<proteinExistence type="inferred from homology"/>
<dbReference type="Gene3D" id="3.30.559.30">
    <property type="entry name" value="Nonribosomal peptide synthetase, condensation domain"/>
    <property type="match status" value="7"/>
</dbReference>
<comment type="cofactor">
    <cofactor evidence="1">
        <name>pantetheine 4'-phosphate</name>
        <dbReference type="ChEBI" id="CHEBI:47942"/>
    </cofactor>
</comment>
<dbReference type="Gene3D" id="3.40.50.12780">
    <property type="entry name" value="N-terminal domain of ligase-like"/>
    <property type="match status" value="2"/>
</dbReference>
<evidence type="ECO:0000256" key="8">
    <source>
        <dbReference type="ARBA" id="ARBA00023268"/>
    </source>
</evidence>
<evidence type="ECO:0000256" key="2">
    <source>
        <dbReference type="ARBA" id="ARBA00006432"/>
    </source>
</evidence>
<feature type="compositionally biased region" description="Basic and acidic residues" evidence="9">
    <location>
        <begin position="2090"/>
        <end position="2104"/>
    </location>
</feature>
<dbReference type="NCBIfam" id="NF003417">
    <property type="entry name" value="PRK04813.1"/>
    <property type="match status" value="6"/>
</dbReference>
<evidence type="ECO:0000256" key="3">
    <source>
        <dbReference type="ARBA" id="ARBA00022450"/>
    </source>
</evidence>
<dbReference type="RefSeq" id="WP_377473535.1">
    <property type="nucleotide sequence ID" value="NZ_JBHLWN010000105.1"/>
</dbReference>
<dbReference type="SUPFAM" id="SSF47336">
    <property type="entry name" value="ACP-like"/>
    <property type="match status" value="6"/>
</dbReference>
<gene>
    <name evidence="11" type="ORF">ACFFK0_26235</name>
</gene>
<evidence type="ECO:0000256" key="1">
    <source>
        <dbReference type="ARBA" id="ARBA00001957"/>
    </source>
</evidence>
<dbReference type="InterPro" id="IPR001242">
    <property type="entry name" value="Condensation_dom"/>
</dbReference>
<dbReference type="InterPro" id="IPR020845">
    <property type="entry name" value="AMP-binding_CS"/>
</dbReference>
<keyword evidence="4" id="KW-0597">Phosphoprotein</keyword>
<dbReference type="PROSITE" id="PS00012">
    <property type="entry name" value="PHOSPHOPANTETHEINE"/>
    <property type="match status" value="3"/>
</dbReference>
<dbReference type="Pfam" id="PF00668">
    <property type="entry name" value="Condensation"/>
    <property type="match status" value="7"/>
</dbReference>
<sequence>MYSSSTVTYPLTDAQKRIWYTENFYPGLGITTIGGTVRIKTEQPFDTELMRQAIQHYVRLHDTARLRMLYEPGSEPKQYVAPYRPFHIDIVDMTGSGERELEAWADEEFRKPMPFYDADLFEFKIARVGEFEGWYIIKMNHTVSDATGMVLANSEILDIYVDLIAGKGEPEGPRPSYVEYIQIDEQYRTSDRYQKDKQFWNEKFATIPEFTSLKPADSYNIRTEAERELFAVPQELEQRIRAFCQEHNLGILTLFLAVLYTYCYRLTGHQDLVLGTFFANRTNAKEKQLPGMFVSTTPMRVLLEPEADFISFARNVFKEQMLVLRHQKYPYNSILNDIKTRRPDVNSLFGLTLEYVVMGWQEKDGMSYVAQQHFVGHEINDLAVSVKDRYDTGELQIAIDYRKEMFSSEDIHRICRHLLMLVEDAVVHPDKKLAELELCPPEEKRLILEQFNATDADMEPGLTTIAAFERQVERVPERIAVKCGDARVTYRELNERANRLARALAARGVGRDDRVAILLDRKPLMVECILAIWKAGGAYVPVDPEYPQQRILDMISDSGARVVLTESGFVTGELKDALSACEFYELDLAAAELEQLSAANLDVVVAPEQLAYMIYTSGSTGKPKGAMLEHAGMLNHIDAMVEELCMDEWCVMAQNAPHCFDISVWQFVTALTLGGTTAIYPNELILNPRAFIAEVEQDGVTVLEVVVSFMAALLEMELDVKLSALRYLLVTGEAAKPHLVRRWFERYTHVKVVNAYGPTEACDDITLHILDRAPESEVMPIGKPVRNLKVYVVDERMNLMPIGVVGELCVSGIGVGRGYMNDPEKTAKAFREDPFRQERGVRLYKTGDLARWLPDGTLEYMGRIDHQVKIRGHRIECGDIEARLMKHEAIKETLVIDRTDDGGNKYLCAYLTGARELSPAELREFVAAELPNYMVPSYFIQLEAFPLTPNGKIDRRALPVPDHTAGGSATEYAAPRTELEHKLAAIWQSVLGVDRVGVHDHYFELGGDSLKAMLIMAGIYKQFGVELPLRELFEKLTVAGLAGSLERILQDPGTNRYEPIAPVERQELYPVSSAQKRMYLLNLMEDESSLAYNMPGMIAIDGPLEIDRLNGAMQALVNRHESLRTSFVMVDGVPFQKVHDQAELDIPYIEATEEQLRGISDSFIRPFDLTVAPLLRLQLVKLGEERHSLFIDMHHIISDGVSVQMFLQQFSALYRGLELPELKVQYKEYSAWHNRLLESDALREQEAYWLKQFAGELPVLDLPTDNPRPPMQSFEGDRFWFHAGAELTEAVRQAAAKTGTTTYMVLLAAYQVLLHKYTSQEDIVVGTPIAGRTHPDTEGIFGMFVNSLAVRAFPKPELTFAEFVQNIKGTLFEAYERQEYPLDVLIERLDLGRDTSRNPLFDTMFVHLANDIVDIEFDGLKFKIHELDEGISKFDLLIEALEWTDNIRFKLQFCTALFRKETMDRLAVHYVNVLRAVTMDPNVTLGSIDMLAPEEKEQMLDQARAASAEAPSTASIVPVFERLAAAEPNRPAIVCDGIEWTYGSLNDRANRLAKTLSNHVPGHGGVAVLLADESAETFIGLLAILKAGLIAAPIAASSSADFVSSVLQDCGAQAVLGKGIEAAVHADAFFGIAVDLRNEDMFAADGGSLPAIGNPDDAALLMYGAQGRDFAGLMLTHRQVLARLRMDEGSITFGADDVWTVLHKPDFELSLWEWFGALLTGGKLVLAPTLALNRTAESILALLAAEAVTVVCLTPSEWRELVRLEAPNGAESGLRLRNVLVGGEPVRPFKLRASAGRFAGIKVTALYGLPEACGCVAYSGFGDAIAEIRQSSSAIFVVDRNAQLVPYGVAGELVLGGDTVGTGYWNRPELTEQRFVTNPFTGETRLYRTGVWAKRSALGEIYVLGDVGQLVYDRSCVVDLGAVEAALADVPGVADAVVLAAQDGQGMSLSAYYVGETDLDEADLRDRLAERLPAHLVPAVWVRLERLPLTADGKLAVDLLSAPLAAPAAVEAGHSVSLTETEKRLAAIWKEILGTAELGPHDDFFRSGGHSLSAATLAARILKEFKTKIPLRTIFKNSTIAELAARIDEKSGTAAPREREKTEARATAAEASNIGGGEAPLTDNKIRPAAVQAAYPLSSAQKRLFVLDRLEGAGTAYNIPAAMMLEGAIDAVRLQRAFVSLIQRHESLRTSFKLVDGEPRQLVRDEAEFALEIGETSEELVNVAIDRFVRPFDLGQAPLIRVGLVKVTDRTNRHVLLVDMHHIVSDGISIALIVSELMRLYAGETLPPLELQYKDYAVWQRSWTTSDDCRNQERVWAEMLSGELPVLELPYDYQRPPVQSFEGDMLTAGIDDELRAALNRLAAQSGATLYMVMLAAYQVLLARYSRQEDIIVGTPVAGRPGEETAGIVGMFVNTLPIRSQPESGLTFQAFLEQVKERTLLAFEHQQVPFEDLLEKLNVRRDLSRNPLFDTMFSLNNIEMEKLEFAGVNCTPYPVQEKIAKADLSLDVRETEQGLHLVLEYCTKLFRRESAERMLNHYVEVLRSVTADPTVELGAVELMTEQEKRQIVESFNATAGEYPQDKTVHRLIEEQAERTPDAIAVAFGDASLTYAELNGQANRLARKLRAYGVGADRLVGLMLPRSERMLVALLAVLKAGGAYVPIDPEYPADRIALMLEDSDAQVLLTCRALEGAADYSRPIVYVDDPGSYADDASQLEEASQAGHLAYVIYTSGSTGRPKGVMLEHRTVNNFIHAMQRTFEFEPGVSMLCLTTISFDIFVLETLYALSFGLRVVMASEAEQRDPQLLAQLVRRERIDVMQTTPSRMQLIRDSAEGLACLAGLRAVLVGGEAFPRLLLADLKRATRARIYNMYGPTETTVWSMVKDLTDEEHINIGYPILNTQVYIVNERLQLLPVGVPGELVIAGDGLARGYKDREELTAEKFAPNPFRPGTKLYRTGDLARWLPDGSLEYIGRSDYQVKVRGYRIELGELEAVLALHPQMKQSAVIDRTDAQGNKYLCAYVVTETPEAASELRKFMADRLPAYMVPSYFIELADMPLTPNGKVNRKALPELSMTAAIGTAEYVEPRTALEKAVAQLWQDALQVQRVGALDHFFELGGHSLKAMSLLAKTNAQFGVDVPLRTLFETPTVEAMSAYIEAALAGSGQQTADAPIRSEAKRDYYPLSSAQKRIYILQQFEGNESTSYNMPDAMWISGTVDTARLEAAFRELIRRHASLRTSFTAIDGEAVQVVHEERDIPFAIEYRECDENEAVRALADFVRPFDLAAAPLLRVGLAKVGGQRCLLMVDMHHIVTDGSSIRILLEEFAMLYRGLALPELPVQYTDYAIWSNDRMQSLRMEAMEAYWLDRLSGDIPVLMLPTDYARPAVQSFDGDRISFSASPELFGKLQRIGAATGTTTYMVLLAAFYALLHKYSGQSDIVVGTPVAGRTSAAVQQLIGMFVGTLALRARPEAGMSFRDLLLQVRELSLEALEHQEYPFEQLIDKLAIRRDLSRNPLFDVMFSHQAAAQAEMAFDGLVFSPCALDNKTAKFDLSLDAYESETHLTFELEYATKLFSRATAESVAEHYVQLLEAVAADPQLRLMDIDMLTEKEKRRLLVEFNDTKRSYPQDATFHRAFEAQAARTPNLAAVTAGGVTLTYEELNRRANALAHVLRSKGVGPDRIVGVMIGRSVEMITAALAVMKAGGAYLPIDPEYPRDRIEYLLEDSRSSWLVTERALLPAATFQGDIVVLEDALAAGEAEENVTAGDEAAPHHLAYIIYTSGTTGKPKGVMIEHRQYMNVAYAWKEQYELEKFPVRLLQMASFSFDVFAGDMARALLNGGQLIVCPNDVKLDPVSLYELIRSCEINIFESTPALIAPLMQHIYEQGLDVSFLRLLILGSDSCPVEEFRKLLNRFGGQMRIINSYGVTEAAIDSSYYEESVDALPAAGSTPIGKPLPNMAYYVLDTAGKLAPIGIAGELHIGGAGVARGYWGREELTADKFIANPYIEGDRLYRTGDLAKWMPDGNMLFLGRDDHQVKVRGYRIELGEIEARLLQHPDIREAVVVAREGADADKYLCAYIVAARQPTFQELQAHLAEALPSYMVPSHLVVLERMPLTPNGKIDRRALPEPAGLQLKATAYAAPATETEKRLVEVLEAVLGTTGIGVNDDFFQLGGHSLKAMSLVSHVHKAFGVALPLRLVFEAPTAAQMARFIDEETGAAAPFAAILPIEARESYELSSAQKRLYILNQIEGAGTSYNMPDSMLLEGPVNPSKVEAAFRALIRRHESLRTSFHMENGEPVQRVHPDTSFQLEVAEGYDADPAQLERLADEFVRPFDLSRAPLLRVGLVKLAEDRHLFLFDMHHIVSDGVSMSIIVNEFAALYADAELPELSVQYKDFAAWQNGLFTSDYLRKQEAYWLEQLSEDLPVLDLPTDYPRPSIQSFEGARLSFGTGSELRDQLNRLAADTGTTLYMVLLSVYNVLLSKYSGQTDLIVGTPTAGRSHADLGGIVGMFVNTLAIRTQMDERMTFRELLAVVKGRLLGAYEHQDYPFELLVEKLGVTRDLSRNPVFDTMFILQNTDEQPFQLEGVTFRPFETEQVMTKFDLTLEATETEEGIEFVLEYATKLFGKATVARMSRQLMQLIRAVTGQPDASIASLSLLSEEEVRQLTVSFNQTATVPPATELLHGLIEERVRLAPELPAIVFGGMTLTYREWNERANRLATTLRTNGAGPERIVAVLANRSADMAVALLAVLKSGAAYVPIDPDYPQERIEYMLADSRADILLTQTGISSAATFGGITFRLDDADSYTGDGADLEHINRPADLAYVIYTSGTTGRPKGVMIEHRSIVNTIVWRCDEYGFAPGDRVLQLLSYAFDAFVGSFFAPMAAGAASVIVRDDEAKDPVALKRYVATERITHFSAVPSLYGALLDMLSPEEAQPLKAVTLGGEKVPPALIAKSAALNPQLKLHNEYGPTESSVVTTILSGLDAGKPVTIGSPIANTRVYIVDSSMQLQPIGVRGELCIAGRGLARGYLNQPELTADKFVPCPWEPGELMYRTGDLARWLQDGTIDFVGRVDHQVKIRGYRIELGEIEASLLQQDEVKEAVVLARSDYSSSGTYLSAYLVMEAGAVVPQDLQSRLARQLPAYMIPSYFIVLEKLPLTPNGKLDTKALPAPDPELMGQRDYAPPEDELEAKLAGLLEELLRDVMAAERVGMTDNFFALGGHSLKAMMLVSQLYREFQVEVPLRTVFETATIRDLAAYIRSAAAAAGDLSLRPAPEAEYYPLSSAQMRLFVLDQLEGAGTGYNMPGVLRLTGTLDRGKLESVFVRLIRRHESLRTSFHSVDAQPMQRVHADAELTFEWMESSEADALQLIEQFVRPFDLAQAPLLRVGAIRLTDRAEEHLLLFDMHHIVSDGVSMSVLIREFVQLYRGDALGELEVQYKDFAVWQQQLFQSETMRKHEAFWLDRFGDELPVLDLSTDAPRPAVRSLEGAYYAFGADAELLRCLNKLAADTGSTLFMVLLAVYKVLLSKYTNQTDVVVGTPISGRTHADTLNLIGMFVNTLPMRSRPESGKTFLEFLEEVKRGAYEAYEHQDYPFETLVEKLQLHRDLSRNPLFDTVFILQNMDREAVVLDGLTVQPYDYENAVSKFDLTLMAIEEEGRLALSWEYSTALFRAETMARMAGHYVQLLREAVSDPTRALAEIDMLSPQEKQQLLNDFNATGTIDTPSETLHGLFELQAAAVPEQTALALGSERMTYGQLNERANRLARTLRDRGVKPECVVGVMAHRSFDMIVGMLAVLKAGGAYMPIDPAYPADRIAYMLDNSEAEFVLAQAELIPADAESTAIWLDLADESLYAGDGADLAPASGPDHLAYIIYTSGTTGKPKGVMIEHRSIARNIWWRKEEYGLTTADSVLQLFSFAFDGFVTSFYTPIVAGSTVVLLGEDDAKNPVSIKDSIVRHGVTHFISVPSLYAGVLECMSEQDAASLRIVTLAGEKVTNNVVALSKAVRAGVEIVNEYGPTESSVVATIERDLQPDGTITIGRPIQGTNIYILGADGQPAPVGVAGELCIAGSGLARGYAQLPDMTAERFVRNPFEPEARMYRTGDAARWLPDGRIDYIGRIDHQVKVRGYRIELGEIEGALLRQTGVKEAVVLALDDHRQQKYLCAYVTADGQVDAAAVKASLGSVLPEYMVPAFIVQLERLPVTPNGKVDRRALPAPDRGSVTDAAAYEAPASEREHVLAGIWQDVLGIERIGTQDHFFHLGGDSIKAIQVAARLNKYGLRLEVRDLFRYPTIAELSPRLQAAQRTIEQGPVEGEAPLTPIQRWFFERQFTDMHYWNQAELIYSKSPLSEASLRQAFRKLTEHHDALRMRFAMHEGVVRQINAGAAEGEHFTLDVIELHGRSEEQVRQSIARHSAAIQEDMDLAHGPLVKLGLFRTEEGDHLLIAIHHLVVDGVSWRILFEDFADAYRQAEEGKPAEDIALPAKTDSYRYWAQQLAEYAASDRLRQEAEYWSKLSDRPVAALPKDHAAGCNLVKHMRSIERQLSSEATDQLLKDANTAYRTEINDLLMTALGLALKDWSGSALHAVNLEGHGREPFTEQVDITRTVGWFTSQYPVVLDMEKTDDLGYTIKLTKESLRRIPNKGVGYGILKYMTRELEGMELTPEISFNYLGQFDSRSGNSEDGDGAMRPSAYDAGLPFSLESERPAPLDVTGIVADGVLKLALHYNGLEYEASTAEALIERFMARLLDVIGHCLRQETSELTPSDLGDDDLTLEELDSLLESIEL</sequence>
<comment type="similarity">
    <text evidence="2">Belongs to the ATP-dependent AMP-binding enzyme family.</text>
</comment>
<feature type="domain" description="Carrier" evidence="10">
    <location>
        <begin position="4136"/>
        <end position="4211"/>
    </location>
</feature>
<evidence type="ECO:0000313" key="12">
    <source>
        <dbReference type="Proteomes" id="UP001589776"/>
    </source>
</evidence>
<dbReference type="Proteomes" id="UP001589776">
    <property type="component" value="Unassembled WGS sequence"/>
</dbReference>
<dbReference type="EMBL" id="JBHLWN010000105">
    <property type="protein sequence ID" value="MFC0215901.1"/>
    <property type="molecule type" value="Genomic_DNA"/>
</dbReference>
<evidence type="ECO:0000256" key="4">
    <source>
        <dbReference type="ARBA" id="ARBA00022553"/>
    </source>
</evidence>
<dbReference type="InterPro" id="IPR010060">
    <property type="entry name" value="NRPS_synth"/>
</dbReference>
<evidence type="ECO:0000256" key="5">
    <source>
        <dbReference type="ARBA" id="ARBA00022598"/>
    </source>
</evidence>
<dbReference type="CDD" id="cd05930">
    <property type="entry name" value="A_NRPS"/>
    <property type="match status" value="3"/>
</dbReference>
<evidence type="ECO:0000256" key="6">
    <source>
        <dbReference type="ARBA" id="ARBA00022737"/>
    </source>
</evidence>
<feature type="domain" description="Carrier" evidence="10">
    <location>
        <begin position="5179"/>
        <end position="5258"/>
    </location>
</feature>
<dbReference type="InterPro" id="IPR020806">
    <property type="entry name" value="PKS_PP-bd"/>
</dbReference>
<dbReference type="SUPFAM" id="SSF52777">
    <property type="entry name" value="CoA-dependent acyltransferases"/>
    <property type="match status" value="14"/>
</dbReference>
<dbReference type="InterPro" id="IPR010071">
    <property type="entry name" value="AA_adenyl_dom"/>
</dbReference>
<feature type="region of interest" description="Disordered" evidence="9">
    <location>
        <begin position="2090"/>
        <end position="2121"/>
    </location>
</feature>
<dbReference type="PROSITE" id="PS50075">
    <property type="entry name" value="CARRIER"/>
    <property type="match status" value="6"/>
</dbReference>
<dbReference type="InterPro" id="IPR006162">
    <property type="entry name" value="Ppantetheine_attach_site"/>
</dbReference>
<dbReference type="Gene3D" id="3.30.559.10">
    <property type="entry name" value="Chloramphenicol acetyltransferase-like domain"/>
    <property type="match status" value="7"/>
</dbReference>
<evidence type="ECO:0000256" key="9">
    <source>
        <dbReference type="SAM" id="MobiDB-lite"/>
    </source>
</evidence>
<dbReference type="SMART" id="SM00823">
    <property type="entry name" value="PKS_PP"/>
    <property type="match status" value="6"/>
</dbReference>
<dbReference type="Gene3D" id="3.40.50.1820">
    <property type="entry name" value="alpha/beta hydrolase"/>
    <property type="match status" value="1"/>
</dbReference>
<dbReference type="Gene3D" id="1.10.1200.10">
    <property type="entry name" value="ACP-like"/>
    <property type="match status" value="5"/>
</dbReference>
<feature type="domain" description="Carrier" evidence="10">
    <location>
        <begin position="3082"/>
        <end position="3157"/>
    </location>
</feature>
<dbReference type="InterPro" id="IPR025110">
    <property type="entry name" value="AMP-bd_C"/>
</dbReference>
<dbReference type="CDD" id="cd19534">
    <property type="entry name" value="E_NRPS"/>
    <property type="match status" value="1"/>
</dbReference>
<dbReference type="Gene3D" id="3.30.300.30">
    <property type="match status" value="6"/>
</dbReference>
<dbReference type="Gene3D" id="3.40.50.980">
    <property type="match status" value="8"/>
</dbReference>
<protein>
    <submittedName>
        <fullName evidence="11">Non-ribosomal peptide synthase/polyketide synthase</fullName>
    </submittedName>
</protein>
<organism evidence="11 12">
    <name type="scientific">Paenibacillus chartarius</name>
    <dbReference type="NCBI Taxonomy" id="747481"/>
    <lineage>
        <taxon>Bacteria</taxon>
        <taxon>Bacillati</taxon>
        <taxon>Bacillota</taxon>
        <taxon>Bacilli</taxon>
        <taxon>Bacillales</taxon>
        <taxon>Paenibacillaceae</taxon>
        <taxon>Paenibacillus</taxon>
    </lineage>
</organism>
<accession>A0ABV6DTC1</accession>
<name>A0ABV6DTC1_9BACL</name>
<dbReference type="Pfam" id="PF00501">
    <property type="entry name" value="AMP-binding"/>
    <property type="match status" value="6"/>
</dbReference>
<dbReference type="Pfam" id="PF00550">
    <property type="entry name" value="PP-binding"/>
    <property type="match status" value="6"/>
</dbReference>
<feature type="domain" description="Carrier" evidence="10">
    <location>
        <begin position="2016"/>
        <end position="2091"/>
    </location>
</feature>
<keyword evidence="5" id="KW-0436">Ligase</keyword>
<comment type="caution">
    <text evidence="11">The sequence shown here is derived from an EMBL/GenBank/DDBJ whole genome shotgun (WGS) entry which is preliminary data.</text>
</comment>
<keyword evidence="12" id="KW-1185">Reference proteome</keyword>
<dbReference type="SUPFAM" id="SSF56801">
    <property type="entry name" value="Acetyl-CoA synthetase-like"/>
    <property type="match status" value="6"/>
</dbReference>
<dbReference type="InterPro" id="IPR045851">
    <property type="entry name" value="AMP-bd_C_sf"/>
</dbReference>
<keyword evidence="3" id="KW-0596">Phosphopantetheine</keyword>
<dbReference type="NCBIfam" id="TIGR01720">
    <property type="entry name" value="NRPS-para261"/>
    <property type="match status" value="1"/>
</dbReference>
<dbReference type="PANTHER" id="PTHR45527:SF1">
    <property type="entry name" value="FATTY ACID SYNTHASE"/>
    <property type="match status" value="1"/>
</dbReference>
<evidence type="ECO:0000259" key="10">
    <source>
        <dbReference type="PROSITE" id="PS50075"/>
    </source>
</evidence>
<dbReference type="InterPro" id="IPR029058">
    <property type="entry name" value="AB_hydrolase_fold"/>
</dbReference>
<dbReference type="InterPro" id="IPR009081">
    <property type="entry name" value="PP-bd_ACP"/>
</dbReference>
<keyword evidence="6" id="KW-0677">Repeat</keyword>
<dbReference type="PROSITE" id="PS00455">
    <property type="entry name" value="AMP_BINDING"/>
    <property type="match status" value="5"/>
</dbReference>
<dbReference type="PANTHER" id="PTHR45527">
    <property type="entry name" value="NONRIBOSOMAL PEPTIDE SYNTHETASE"/>
    <property type="match status" value="1"/>
</dbReference>
<dbReference type="NCBIfam" id="TIGR01733">
    <property type="entry name" value="AA-adenyl-dom"/>
    <property type="match status" value="5"/>
</dbReference>